<dbReference type="PANTHER" id="PTHR41287">
    <property type="match status" value="1"/>
</dbReference>
<accession>A0A6I1MP80</accession>
<comment type="caution">
    <text evidence="2">The sequence shown here is derived from an EMBL/GenBank/DDBJ whole genome shotgun (WGS) entry which is preliminary data.</text>
</comment>
<evidence type="ECO:0000313" key="2">
    <source>
        <dbReference type="EMBL" id="MPQ45326.1"/>
    </source>
</evidence>
<dbReference type="InterPro" id="IPR046462">
    <property type="entry name" value="TerL_nuclease"/>
</dbReference>
<reference evidence="2 3" key="1">
    <citation type="submission" date="2019-10" db="EMBL/GenBank/DDBJ databases">
        <title>The Genome Sequence of Clostridium tarantellae Isolated from Fish Brain.</title>
        <authorList>
            <person name="Bano L."/>
            <person name="Kiel M."/>
            <person name="Sales G."/>
            <person name="Doxey A.C."/>
            <person name="Mansfield M.J."/>
            <person name="Schiavone M."/>
            <person name="Rossetto O."/>
            <person name="Pirazzini M."/>
            <person name="Dobrindt U."/>
            <person name="Montecucco C."/>
        </authorList>
    </citation>
    <scope>NUCLEOTIDE SEQUENCE [LARGE SCALE GENOMIC DNA]</scope>
    <source>
        <strain evidence="2 3">DSM 3997</strain>
    </source>
</reference>
<name>A0A6I1MP80_9CLOT</name>
<feature type="non-terminal residue" evidence="2">
    <location>
        <position position="214"/>
    </location>
</feature>
<protein>
    <submittedName>
        <fullName evidence="2">Terminase large subunit</fullName>
    </submittedName>
</protein>
<feature type="non-terminal residue" evidence="2">
    <location>
        <position position="1"/>
    </location>
</feature>
<dbReference type="Proteomes" id="UP000430345">
    <property type="component" value="Unassembled WGS sequence"/>
</dbReference>
<gene>
    <name evidence="2" type="ORF">GBZ86_16570</name>
</gene>
<dbReference type="RefSeq" id="WP_234885196.1">
    <property type="nucleotide sequence ID" value="NZ_WHJC01000604.1"/>
</dbReference>
<sequence length="214" mass="24654">EEYGDMKFQPQTALTFMTKRMNRPAQDSYTIVAEWEKIKATNKPIPDINNYSCVGGVDFASTRDFVGCGLLFKVGDKRVWLHHSFICHRALEIKGRAIKFDVKLAEKEGLCTVLKEDTIKPKYIANWFLNMVSKYNINILDICCDRYRKMLLETAFKEVGLPLSDVGNGYITHNKLAPLIEQLFADENIIYGDDKMMRWYTNNVYVDTDAKGNK</sequence>
<dbReference type="GO" id="GO:0004519">
    <property type="term" value="F:endonuclease activity"/>
    <property type="evidence" value="ECO:0007669"/>
    <property type="project" value="InterPro"/>
</dbReference>
<organism evidence="2 3">
    <name type="scientific">Clostridium tarantellae</name>
    <dbReference type="NCBI Taxonomy" id="39493"/>
    <lineage>
        <taxon>Bacteria</taxon>
        <taxon>Bacillati</taxon>
        <taxon>Bacillota</taxon>
        <taxon>Clostridia</taxon>
        <taxon>Eubacteriales</taxon>
        <taxon>Clostridiaceae</taxon>
        <taxon>Clostridium</taxon>
    </lineage>
</organism>
<evidence type="ECO:0000259" key="1">
    <source>
        <dbReference type="Pfam" id="PF20441"/>
    </source>
</evidence>
<proteinExistence type="predicted"/>
<feature type="domain" description="Terminase large subunit-like endonuclease" evidence="1">
    <location>
        <begin position="15"/>
        <end position="213"/>
    </location>
</feature>
<dbReference type="PANTHER" id="PTHR41287:SF1">
    <property type="entry name" value="PROTEIN YMFN"/>
    <property type="match status" value="1"/>
</dbReference>
<dbReference type="EMBL" id="WHJC01000604">
    <property type="protein sequence ID" value="MPQ45326.1"/>
    <property type="molecule type" value="Genomic_DNA"/>
</dbReference>
<evidence type="ECO:0000313" key="3">
    <source>
        <dbReference type="Proteomes" id="UP000430345"/>
    </source>
</evidence>
<dbReference type="Pfam" id="PF20441">
    <property type="entry name" value="TerL_nuclease"/>
    <property type="match status" value="1"/>
</dbReference>
<dbReference type="InterPro" id="IPR005021">
    <property type="entry name" value="Terminase_largesu-like"/>
</dbReference>
<keyword evidence="3" id="KW-1185">Reference proteome</keyword>
<dbReference type="AlphaFoldDB" id="A0A6I1MP80"/>